<evidence type="ECO:0000256" key="2">
    <source>
        <dbReference type="SAM" id="MobiDB-lite"/>
    </source>
</evidence>
<dbReference type="Gene3D" id="4.10.60.10">
    <property type="entry name" value="Zinc finger, CCHC-type"/>
    <property type="match status" value="1"/>
</dbReference>
<feature type="region of interest" description="Disordered" evidence="2">
    <location>
        <begin position="349"/>
        <end position="498"/>
    </location>
</feature>
<feature type="compositionally biased region" description="Basic and acidic residues" evidence="2">
    <location>
        <begin position="468"/>
        <end position="477"/>
    </location>
</feature>
<protein>
    <recommendedName>
        <fullName evidence="3">RRM domain-containing protein</fullName>
    </recommendedName>
</protein>
<keyword evidence="1" id="KW-0694">RNA-binding</keyword>
<feature type="compositionally biased region" description="Basic and acidic residues" evidence="2">
    <location>
        <begin position="378"/>
        <end position="389"/>
    </location>
</feature>
<evidence type="ECO:0000313" key="4">
    <source>
        <dbReference type="EMBL" id="KAK4515605.1"/>
    </source>
</evidence>
<feature type="compositionally biased region" description="Basic residues" evidence="2">
    <location>
        <begin position="453"/>
        <end position="467"/>
    </location>
</feature>
<reference evidence="4 5" key="1">
    <citation type="submission" date="2022-11" db="EMBL/GenBank/DDBJ databases">
        <title>Mucor velutinosus strain NIH1002 WGS.</title>
        <authorList>
            <person name="Subramanian P."/>
            <person name="Mullikin J.C."/>
            <person name="Segre J.A."/>
            <person name="Zelazny A.M."/>
        </authorList>
    </citation>
    <scope>NUCLEOTIDE SEQUENCE [LARGE SCALE GENOMIC DNA]</scope>
    <source>
        <strain evidence="4 5">NIH1002</strain>
    </source>
</reference>
<proteinExistence type="predicted"/>
<feature type="region of interest" description="Disordered" evidence="2">
    <location>
        <begin position="1"/>
        <end position="36"/>
    </location>
</feature>
<name>A0AAN7DGM3_9FUNG</name>
<evidence type="ECO:0000259" key="3">
    <source>
        <dbReference type="PROSITE" id="PS50102"/>
    </source>
</evidence>
<dbReference type="GeneID" id="89954242"/>
<feature type="compositionally biased region" description="Low complexity" evidence="2">
    <location>
        <begin position="349"/>
        <end position="367"/>
    </location>
</feature>
<feature type="compositionally biased region" description="Acidic residues" evidence="2">
    <location>
        <begin position="411"/>
        <end position="433"/>
    </location>
</feature>
<feature type="compositionally biased region" description="Basic and acidic residues" evidence="2">
    <location>
        <begin position="11"/>
        <end position="34"/>
    </location>
</feature>
<evidence type="ECO:0000313" key="5">
    <source>
        <dbReference type="Proteomes" id="UP001304243"/>
    </source>
</evidence>
<sequence length="498" mass="55139">MALPDKQTLPKGRDPKGGKVTDSHHNATKQKDPMRSYAQILKSDQTRDTFDLTSRNSDELGQLTEGGQLFLHARDKNSVIISTEQFLALQVYFKDLAIVLRSQFTDALGLCIRNVSQTTKYFEINFRTAEAREAALKKEFTYEGKQVIVSRTYSKDATIVRVSVSNLPYEDEETLKDAMSTIFGKYGEILEMGLLHTVHGHFFTGRGFVTLNLIPGKEYAPLVPQINSWESGETLKITYTGMKPTCSRCHVTDHVFGNCPVMSQRVKHCHICSSPNHLQATCPGAWWNQRKKAAKLNTTHTSPHQSKATDKEAAPAVLTPAKADVSTSDKSKVTKLFITDIIPTSSQESTIITNSNTTESSSTVEETAPIPSSDEDGKDVADTGEELTKAVEAGDSEQESSTVIQEQQGDAPEDDLNDEMDGDDDVDDSDINMEEAAKEAASSSIPLDEVLQKMRRQLRLQRRKAKQLHKDNKDKASRPRHGGMASKKKASTNPSSRQ</sequence>
<evidence type="ECO:0000256" key="1">
    <source>
        <dbReference type="PROSITE-ProRule" id="PRU00176"/>
    </source>
</evidence>
<organism evidence="4 5">
    <name type="scientific">Mucor velutinosus</name>
    <dbReference type="NCBI Taxonomy" id="708070"/>
    <lineage>
        <taxon>Eukaryota</taxon>
        <taxon>Fungi</taxon>
        <taxon>Fungi incertae sedis</taxon>
        <taxon>Mucoromycota</taxon>
        <taxon>Mucoromycotina</taxon>
        <taxon>Mucoromycetes</taxon>
        <taxon>Mucorales</taxon>
        <taxon>Mucorineae</taxon>
        <taxon>Mucoraceae</taxon>
        <taxon>Mucor</taxon>
    </lineage>
</organism>
<dbReference type="PROSITE" id="PS50102">
    <property type="entry name" value="RRM"/>
    <property type="match status" value="1"/>
</dbReference>
<feature type="domain" description="RRM" evidence="3">
    <location>
        <begin position="160"/>
        <end position="242"/>
    </location>
</feature>
<feature type="region of interest" description="Disordered" evidence="2">
    <location>
        <begin position="294"/>
        <end position="325"/>
    </location>
</feature>
<feature type="compositionally biased region" description="Polar residues" evidence="2">
    <location>
        <begin position="296"/>
        <end position="306"/>
    </location>
</feature>
<dbReference type="AlphaFoldDB" id="A0AAN7DGM3"/>
<feature type="compositionally biased region" description="Basic residues" evidence="2">
    <location>
        <begin position="478"/>
        <end position="490"/>
    </location>
</feature>
<dbReference type="InterPro" id="IPR000504">
    <property type="entry name" value="RRM_dom"/>
</dbReference>
<keyword evidence="5" id="KW-1185">Reference proteome</keyword>
<feature type="compositionally biased region" description="Polar residues" evidence="2">
    <location>
        <begin position="399"/>
        <end position="408"/>
    </location>
</feature>
<comment type="caution">
    <text evidence="4">The sequence shown here is derived from an EMBL/GenBank/DDBJ whole genome shotgun (WGS) entry which is preliminary data.</text>
</comment>
<gene>
    <name evidence="4" type="ORF">ATC70_010556</name>
</gene>
<dbReference type="EMBL" id="JASEJX010000014">
    <property type="protein sequence ID" value="KAK4515605.1"/>
    <property type="molecule type" value="Genomic_DNA"/>
</dbReference>
<dbReference type="Proteomes" id="UP001304243">
    <property type="component" value="Unassembled WGS sequence"/>
</dbReference>
<dbReference type="RefSeq" id="XP_064682271.1">
    <property type="nucleotide sequence ID" value="XM_064829769.1"/>
</dbReference>
<accession>A0AAN7DGM3</accession>
<dbReference type="CDD" id="cd00590">
    <property type="entry name" value="RRM_SF"/>
    <property type="match status" value="1"/>
</dbReference>
<dbReference type="GO" id="GO:0003723">
    <property type="term" value="F:RNA binding"/>
    <property type="evidence" value="ECO:0007669"/>
    <property type="project" value="UniProtKB-UniRule"/>
</dbReference>